<dbReference type="InterPro" id="IPR038881">
    <property type="entry name" value="Yae1-like"/>
</dbReference>
<comment type="function">
    <text evidence="1">The complex LTO1:YAE1 may function as a target specific adapter that probably recruits apo-RPLI1 to the cytosolic iron-sulfur protein assembly (CIA) complex machinery. May be required for biogenesis of the large ribosomal subunit and initiation of translation.</text>
</comment>
<accession>A0A3D8QIM4</accession>
<evidence type="ECO:0000256" key="1">
    <source>
        <dbReference type="ARBA" id="ARBA00003836"/>
    </source>
</evidence>
<keyword evidence="12" id="KW-1185">Reference proteome</keyword>
<evidence type="ECO:0000256" key="5">
    <source>
        <dbReference type="ARBA" id="ARBA00011427"/>
    </source>
</evidence>
<proteinExistence type="inferred from homology"/>
<comment type="similarity">
    <text evidence="4">Belongs to the YAE1 family.</text>
</comment>
<keyword evidence="9" id="KW-0539">Nucleus</keyword>
<comment type="subcellular location">
    <subcellularLocation>
        <location evidence="3">Cytoplasm</location>
    </subcellularLocation>
    <subcellularLocation>
        <location evidence="2">Nucleus</location>
    </subcellularLocation>
</comment>
<protein>
    <recommendedName>
        <fullName evidence="7">Protein YAE1</fullName>
    </recommendedName>
    <alternativeName>
        <fullName evidence="6">Protein yae1</fullName>
    </alternativeName>
</protein>
<comment type="caution">
    <text evidence="11">The sequence shown here is derived from an EMBL/GenBank/DDBJ whole genome shotgun (WGS) entry which is preliminary data.</text>
</comment>
<dbReference type="Pfam" id="PF09811">
    <property type="entry name" value="Yae1_N"/>
    <property type="match status" value="1"/>
</dbReference>
<evidence type="ECO:0000256" key="3">
    <source>
        <dbReference type="ARBA" id="ARBA00004496"/>
    </source>
</evidence>
<dbReference type="GO" id="GO:0005634">
    <property type="term" value="C:nucleus"/>
    <property type="evidence" value="ECO:0007669"/>
    <property type="project" value="UniProtKB-SubCell"/>
</dbReference>
<evidence type="ECO:0000256" key="8">
    <source>
        <dbReference type="ARBA" id="ARBA00022490"/>
    </source>
</evidence>
<evidence type="ECO:0000313" key="11">
    <source>
        <dbReference type="EMBL" id="RDW61558.1"/>
    </source>
</evidence>
<comment type="subunit">
    <text evidence="5">May form a complex with LTO1.</text>
</comment>
<organism evidence="11 12">
    <name type="scientific">Coleophoma crateriformis</name>
    <dbReference type="NCBI Taxonomy" id="565419"/>
    <lineage>
        <taxon>Eukaryota</taxon>
        <taxon>Fungi</taxon>
        <taxon>Dikarya</taxon>
        <taxon>Ascomycota</taxon>
        <taxon>Pezizomycotina</taxon>
        <taxon>Leotiomycetes</taxon>
        <taxon>Helotiales</taxon>
        <taxon>Dermateaceae</taxon>
        <taxon>Coleophoma</taxon>
    </lineage>
</organism>
<gene>
    <name evidence="11" type="ORF">BP5796_11450</name>
</gene>
<sequence>MFRDEDTFPTSSRPIEVNVMEDDARVHANDDFDDVFGSAPSSPGFEAQEVSFTSPGYVPSTDREISDIPRLKEKHQTEGYRDGVTAGKATSVQAGFDEGYSLGAVLGLRVGAVLGLLEGIFAATSKAERLSEEKIRMKRLLDEARVQLKMENVFGGEYWGEDGIWKFEVPGEEEKDVVFPDVVSAHPLVKKWEAVVADEVQRWNLDLHIMDHEDASATAGLRNASTEQQSTTSNQLVEEVQPALDGTVLGTAKKDLVW</sequence>
<feature type="domain" description="Essential protein Yae1 N-terminal" evidence="10">
    <location>
        <begin position="79"/>
        <end position="117"/>
    </location>
</feature>
<evidence type="ECO:0000256" key="7">
    <source>
        <dbReference type="ARBA" id="ARBA00018400"/>
    </source>
</evidence>
<dbReference type="EMBL" id="PDLN01000018">
    <property type="protein sequence ID" value="RDW61558.1"/>
    <property type="molecule type" value="Genomic_DNA"/>
</dbReference>
<dbReference type="OrthoDB" id="20086at2759"/>
<reference evidence="11 12" key="1">
    <citation type="journal article" date="2018" name="IMA Fungus">
        <title>IMA Genome-F 9: Draft genome sequence of Annulohypoxylon stygium, Aspergillus mulundensis, Berkeleyomyces basicola (syn. Thielaviopsis basicola), Ceratocystis smalleyi, two Cercospora beticola strains, Coleophoma cylindrospora, Fusarium fracticaudum, Phialophora cf. hyalina, and Morchella septimelata.</title>
        <authorList>
            <person name="Wingfield B.D."/>
            <person name="Bills G.F."/>
            <person name="Dong Y."/>
            <person name="Huang W."/>
            <person name="Nel W.J."/>
            <person name="Swalarsk-Parry B.S."/>
            <person name="Vaghefi N."/>
            <person name="Wilken P.M."/>
            <person name="An Z."/>
            <person name="de Beer Z.W."/>
            <person name="De Vos L."/>
            <person name="Chen L."/>
            <person name="Duong T.A."/>
            <person name="Gao Y."/>
            <person name="Hammerbacher A."/>
            <person name="Kikkert J.R."/>
            <person name="Li Y."/>
            <person name="Li H."/>
            <person name="Li K."/>
            <person name="Li Q."/>
            <person name="Liu X."/>
            <person name="Ma X."/>
            <person name="Naidoo K."/>
            <person name="Pethybridge S.J."/>
            <person name="Sun J."/>
            <person name="Steenkamp E.T."/>
            <person name="van der Nest M.A."/>
            <person name="van Wyk S."/>
            <person name="Wingfield M.J."/>
            <person name="Xiong C."/>
            <person name="Yue Q."/>
            <person name="Zhang X."/>
        </authorList>
    </citation>
    <scope>NUCLEOTIDE SEQUENCE [LARGE SCALE GENOMIC DNA]</scope>
    <source>
        <strain evidence="11 12">BP5796</strain>
    </source>
</reference>
<dbReference type="GO" id="GO:0005737">
    <property type="term" value="C:cytoplasm"/>
    <property type="evidence" value="ECO:0007669"/>
    <property type="project" value="UniProtKB-SubCell"/>
</dbReference>
<dbReference type="AlphaFoldDB" id="A0A3D8QIM4"/>
<evidence type="ECO:0000259" key="10">
    <source>
        <dbReference type="Pfam" id="PF09811"/>
    </source>
</evidence>
<evidence type="ECO:0000256" key="2">
    <source>
        <dbReference type="ARBA" id="ARBA00004123"/>
    </source>
</evidence>
<dbReference type="PANTHER" id="PTHR18829:SF0">
    <property type="entry name" value="PROTEIN YAE1 HOMOLOG"/>
    <property type="match status" value="1"/>
</dbReference>
<evidence type="ECO:0000256" key="9">
    <source>
        <dbReference type="ARBA" id="ARBA00023242"/>
    </source>
</evidence>
<evidence type="ECO:0000313" key="12">
    <source>
        <dbReference type="Proteomes" id="UP000256328"/>
    </source>
</evidence>
<dbReference type="Proteomes" id="UP000256328">
    <property type="component" value="Unassembled WGS sequence"/>
</dbReference>
<keyword evidence="8" id="KW-0963">Cytoplasm</keyword>
<dbReference type="PANTHER" id="PTHR18829">
    <property type="entry name" value="PROTEIN YAE1 HOMOLOG"/>
    <property type="match status" value="1"/>
</dbReference>
<evidence type="ECO:0000256" key="4">
    <source>
        <dbReference type="ARBA" id="ARBA00007096"/>
    </source>
</evidence>
<evidence type="ECO:0000256" key="6">
    <source>
        <dbReference type="ARBA" id="ARBA00017286"/>
    </source>
</evidence>
<name>A0A3D8QIM4_9HELO</name>
<dbReference type="InterPro" id="IPR019191">
    <property type="entry name" value="Essential_protein_Yae1_N"/>
</dbReference>